<dbReference type="AlphaFoldDB" id="A0AA86PLQ1"/>
<proteinExistence type="predicted"/>
<name>A0AA86PLQ1_9EUKA</name>
<dbReference type="Proteomes" id="UP001642409">
    <property type="component" value="Unassembled WGS sequence"/>
</dbReference>
<accession>A0AA86PLQ1</accession>
<evidence type="ECO:0000313" key="4">
    <source>
        <dbReference type="Proteomes" id="UP001642409"/>
    </source>
</evidence>
<reference evidence="3 4" key="2">
    <citation type="submission" date="2024-07" db="EMBL/GenBank/DDBJ databases">
        <authorList>
            <person name="Akdeniz Z."/>
        </authorList>
    </citation>
    <scope>NUCLEOTIDE SEQUENCE [LARGE SCALE GENOMIC DNA]</scope>
</reference>
<evidence type="ECO:0000256" key="1">
    <source>
        <dbReference type="SAM" id="Coils"/>
    </source>
</evidence>
<dbReference type="EMBL" id="CAXDID020000258">
    <property type="protein sequence ID" value="CAL6065967.1"/>
    <property type="molecule type" value="Genomic_DNA"/>
</dbReference>
<evidence type="ECO:0000313" key="3">
    <source>
        <dbReference type="EMBL" id="CAL6065967.1"/>
    </source>
</evidence>
<dbReference type="EMBL" id="CATOUU010000698">
    <property type="protein sequence ID" value="CAI9942134.1"/>
    <property type="molecule type" value="Genomic_DNA"/>
</dbReference>
<sequence>MENLPTDDIDSAISWEFQLWKQAEQARFRAELSKLSAQRKEVIRKQYLKKQEEIQVQKNEKLKNIDQIQQEIQQTILKTQQKMVQYQNQDKEIKNQIIQTTNALKQQIFQAEKQAQQKLSECEQILATETANADQAQAQAAFFQNELQMLEKKRDSEVQKFQQFLSQQKIGQSNKIKEAIIKKQKEIDQNQLKIRKMEMEVFTVSQQLETLVKQIDARL</sequence>
<gene>
    <name evidence="2" type="ORF">HINF_LOCUS29779</name>
    <name evidence="3" type="ORF">HINF_LOCUS52093</name>
</gene>
<reference evidence="2" key="1">
    <citation type="submission" date="2023-06" db="EMBL/GenBank/DDBJ databases">
        <authorList>
            <person name="Kurt Z."/>
        </authorList>
    </citation>
    <scope>NUCLEOTIDE SEQUENCE</scope>
</reference>
<organism evidence="2">
    <name type="scientific">Hexamita inflata</name>
    <dbReference type="NCBI Taxonomy" id="28002"/>
    <lineage>
        <taxon>Eukaryota</taxon>
        <taxon>Metamonada</taxon>
        <taxon>Diplomonadida</taxon>
        <taxon>Hexamitidae</taxon>
        <taxon>Hexamitinae</taxon>
        <taxon>Hexamita</taxon>
    </lineage>
</organism>
<keyword evidence="1" id="KW-0175">Coiled coil</keyword>
<protein>
    <submittedName>
        <fullName evidence="2">Uncharacterized protein</fullName>
    </submittedName>
</protein>
<evidence type="ECO:0000313" key="2">
    <source>
        <dbReference type="EMBL" id="CAI9942134.1"/>
    </source>
</evidence>
<feature type="coiled-coil region" evidence="1">
    <location>
        <begin position="40"/>
        <end position="200"/>
    </location>
</feature>
<keyword evidence="4" id="KW-1185">Reference proteome</keyword>
<comment type="caution">
    <text evidence="2">The sequence shown here is derived from an EMBL/GenBank/DDBJ whole genome shotgun (WGS) entry which is preliminary data.</text>
</comment>